<evidence type="ECO:0000313" key="1">
    <source>
        <dbReference type="EMBL" id="ANW03136.1"/>
    </source>
</evidence>
<organism evidence="1 2">
    <name type="scientific">Bradyrhizobium icense</name>
    <dbReference type="NCBI Taxonomy" id="1274631"/>
    <lineage>
        <taxon>Bacteria</taxon>
        <taxon>Pseudomonadati</taxon>
        <taxon>Pseudomonadota</taxon>
        <taxon>Alphaproteobacteria</taxon>
        <taxon>Hyphomicrobiales</taxon>
        <taxon>Nitrobacteraceae</taxon>
        <taxon>Bradyrhizobium</taxon>
    </lineage>
</organism>
<dbReference type="STRING" id="1274631.LMTR13_26345"/>
<dbReference type="KEGG" id="bic:LMTR13_26345"/>
<reference evidence="1 2" key="1">
    <citation type="submission" date="2016-07" db="EMBL/GenBank/DDBJ databases">
        <title>Complete genome sequence of Bradyrhizobium icense LMTR 13T, a potential inoculant strain isolated from lima bean (Phaseolus lunatus) in Peru.</title>
        <authorList>
            <person name="Ormeno-Orrillo E."/>
            <person name="Duran D."/>
            <person name="Rogel M.A."/>
            <person name="Rey L."/>
            <person name="Imperial J."/>
            <person name="Ruiz-Argueso T."/>
            <person name="Martinez-Romero E."/>
        </authorList>
    </citation>
    <scope>NUCLEOTIDE SEQUENCE [LARGE SCALE GENOMIC DNA]</scope>
    <source>
        <strain evidence="1 2">LMTR 13</strain>
    </source>
</reference>
<gene>
    <name evidence="1" type="ORF">LMTR13_26345</name>
</gene>
<dbReference type="EMBL" id="CP016428">
    <property type="protein sequence ID" value="ANW03136.1"/>
    <property type="molecule type" value="Genomic_DNA"/>
</dbReference>
<dbReference type="Proteomes" id="UP000092839">
    <property type="component" value="Chromosome"/>
</dbReference>
<name>A0A1B1UK91_9BRAD</name>
<keyword evidence="2" id="KW-1185">Reference proteome</keyword>
<proteinExistence type="predicted"/>
<accession>A0A1B1UK91</accession>
<dbReference type="AlphaFoldDB" id="A0A1B1UK91"/>
<evidence type="ECO:0000313" key="2">
    <source>
        <dbReference type="Proteomes" id="UP000092839"/>
    </source>
</evidence>
<sequence length="72" mass="8222">MRELRQICGARRNLSTLIELHRPVTHLIGKGLVLFARQRYAPSLAPLLCAIWELRQAEWTEFSLADGRSAYG</sequence>
<protein>
    <submittedName>
        <fullName evidence="1">Uncharacterized protein</fullName>
    </submittedName>
</protein>